<dbReference type="Pfam" id="PF01645">
    <property type="entry name" value="Glu_synthase"/>
    <property type="match status" value="1"/>
</dbReference>
<dbReference type="Gene3D" id="3.20.20.70">
    <property type="entry name" value="Aldolase class I"/>
    <property type="match status" value="1"/>
</dbReference>
<dbReference type="InterPro" id="IPR024188">
    <property type="entry name" value="GltB"/>
</dbReference>
<keyword evidence="5" id="KW-0560">Oxidoreductase</keyword>
<dbReference type="GO" id="GO:0006537">
    <property type="term" value="P:glutamate biosynthetic process"/>
    <property type="evidence" value="ECO:0007669"/>
    <property type="project" value="InterPro"/>
</dbReference>
<dbReference type="InterPro" id="IPR013785">
    <property type="entry name" value="Aldolase_TIM"/>
</dbReference>
<evidence type="ECO:0000256" key="2">
    <source>
        <dbReference type="PIRNR" id="PIRNR006429"/>
    </source>
</evidence>
<dbReference type="AlphaFoldDB" id="A0A6B8VS66"/>
<evidence type="ECO:0000256" key="1">
    <source>
        <dbReference type="ARBA" id="ARBA00009716"/>
    </source>
</evidence>
<proteinExistence type="inferred from homology"/>
<protein>
    <submittedName>
        <fullName evidence="5">Glutamate synthase [NADPH] large chain</fullName>
        <ecNumber evidence="5">1.4.1.13</ecNumber>
    </submittedName>
</protein>
<evidence type="ECO:0000259" key="4">
    <source>
        <dbReference type="Pfam" id="PF01645"/>
    </source>
</evidence>
<dbReference type="InterPro" id="IPR002932">
    <property type="entry name" value="Glu_synthdom"/>
</dbReference>
<evidence type="ECO:0000313" key="5">
    <source>
        <dbReference type="EMBL" id="QGU01586.1"/>
    </source>
</evidence>
<dbReference type="SUPFAM" id="SSF51395">
    <property type="entry name" value="FMN-linked oxidoreductases"/>
    <property type="match status" value="1"/>
</dbReference>
<dbReference type="PANTHER" id="PTHR43819">
    <property type="entry name" value="ARCHAEAL-TYPE GLUTAMATE SYNTHASE [NADPH]"/>
    <property type="match status" value="1"/>
</dbReference>
<feature type="chain" id="PRO_5038613311" evidence="3">
    <location>
        <begin position="20"/>
        <end position="519"/>
    </location>
</feature>
<evidence type="ECO:0000313" key="6">
    <source>
        <dbReference type="Proteomes" id="UP000427071"/>
    </source>
</evidence>
<reference evidence="6" key="1">
    <citation type="submission" date="2019-11" db="EMBL/GenBank/DDBJ databases">
        <title>Complete genome sequence of Corynebacterium kalinowskii 1959, a novel Corynebacterium species isolated from soil of a small paddock in Vilsendorf, Germany.</title>
        <authorList>
            <person name="Schaffert L."/>
            <person name="Ruwe M."/>
            <person name="Milse J."/>
            <person name="Hanuschka K."/>
            <person name="Ortseifen V."/>
            <person name="Droste J."/>
            <person name="Brandt D."/>
            <person name="Schlueter L."/>
            <person name="Kutter Y."/>
            <person name="Vinke S."/>
            <person name="Viehoefer P."/>
            <person name="Jacob L."/>
            <person name="Luebke N.-C."/>
            <person name="Schulte-Berndt E."/>
            <person name="Hain C."/>
            <person name="Linder M."/>
            <person name="Schmidt P."/>
            <person name="Wollenschlaeger L."/>
            <person name="Luttermann T."/>
            <person name="Thieme E."/>
            <person name="Hassa J."/>
            <person name="Haak M."/>
            <person name="Wittchen M."/>
            <person name="Mentz A."/>
            <person name="Persicke M."/>
            <person name="Busche T."/>
            <person name="Ruckert C."/>
        </authorList>
    </citation>
    <scope>NUCLEOTIDE SEQUENCE [LARGE SCALE GENOMIC DNA]</scope>
    <source>
        <strain evidence="6">1959</strain>
    </source>
</reference>
<dbReference type="EC" id="1.4.1.13" evidence="5"/>
<dbReference type="KEGG" id="ckw:CKALI_03515"/>
<dbReference type="GO" id="GO:0004355">
    <property type="term" value="F:glutamate synthase (NADPH) activity"/>
    <property type="evidence" value="ECO:0007669"/>
    <property type="project" value="UniProtKB-EC"/>
</dbReference>
<accession>A0A6B8VS66</accession>
<sequence>MKKLQVGAIALAAGTSALAVFDFFQPKHSIRRNFPVVGRARWIAESLRDPVQQYFVESDTDGAPFDRETRTMVYQQAKNLGAEEAFGTERDLLKPGRDHILHSANPAPILTEAPKVRIGGPQCSQPFDIPLFNISSMSYGSLSKTAVLAMNKGAAMGGFVHETGEGGLTPYHLEYGADLVWEIGSGYFGCRNDDGTFSPERFAEKAKKPQVKAILIKLSQGAKPGMGGMLPGEKVTEELSEIRGIPVGEDCLSPASHSAFSNPIEMMHFIQQLRELSGGKPIGFKLCVGTRHEVLCMCKAMVETGIMPDFITVDGAEGGTGAAPLEFLDRVGTPLSEGLIIMHNALVGCNLRQHIAIGAAGKIVGGADIIRRLAIGADFTNSARGMMMAVGCIQAKACHTNECPAGVATQNPRFYRGLDIDDKAERVKNYQANTLKSAMRILSAMGLTDFRDLGPAHIVRRIDPTQARPYEDIFDWLSPGALLNGEAPYDWQRDFDRASAETYTAPPTRAGLIRTGNGM</sequence>
<dbReference type="PANTHER" id="PTHR43819:SF1">
    <property type="entry name" value="ARCHAEAL-TYPE GLUTAMATE SYNTHASE [NADPH]"/>
    <property type="match status" value="1"/>
</dbReference>
<feature type="signal peptide" evidence="3">
    <location>
        <begin position="1"/>
        <end position="19"/>
    </location>
</feature>
<gene>
    <name evidence="5" type="primary">gltA1</name>
    <name evidence="5" type="ORF">CKALI_03515</name>
</gene>
<dbReference type="CDD" id="cd02808">
    <property type="entry name" value="GltS_FMN"/>
    <property type="match status" value="1"/>
</dbReference>
<feature type="domain" description="Glutamate synthase" evidence="4">
    <location>
        <begin position="131"/>
        <end position="447"/>
    </location>
</feature>
<organism evidence="5 6">
    <name type="scientific">Corynebacterium kalinowskii</name>
    <dbReference type="NCBI Taxonomy" id="2675216"/>
    <lineage>
        <taxon>Bacteria</taxon>
        <taxon>Bacillati</taxon>
        <taxon>Actinomycetota</taxon>
        <taxon>Actinomycetes</taxon>
        <taxon>Mycobacteriales</taxon>
        <taxon>Corynebacteriaceae</taxon>
        <taxon>Corynebacterium</taxon>
    </lineage>
</organism>
<dbReference type="InterPro" id="IPR027283">
    <property type="entry name" value="YerD"/>
</dbReference>
<dbReference type="Proteomes" id="UP000427071">
    <property type="component" value="Chromosome"/>
</dbReference>
<dbReference type="PIRSF" id="PIRSF006429">
    <property type="entry name" value="GOGAT_lg_2"/>
    <property type="match status" value="1"/>
</dbReference>
<dbReference type="RefSeq" id="WP_197079751.1">
    <property type="nucleotide sequence ID" value="NZ_CP046452.1"/>
</dbReference>
<comment type="similarity">
    <text evidence="1 2">Belongs to the glutamate synthase family.</text>
</comment>
<dbReference type="PIRSF" id="PIRSF500060">
    <property type="entry name" value="UCP500060"/>
    <property type="match status" value="1"/>
</dbReference>
<evidence type="ECO:0000256" key="3">
    <source>
        <dbReference type="SAM" id="SignalP"/>
    </source>
</evidence>
<keyword evidence="6" id="KW-1185">Reference proteome</keyword>
<name>A0A6B8VS66_9CORY</name>
<keyword evidence="3" id="KW-0732">Signal</keyword>
<dbReference type="EMBL" id="CP046452">
    <property type="protein sequence ID" value="QGU01586.1"/>
    <property type="molecule type" value="Genomic_DNA"/>
</dbReference>